<gene>
    <name evidence="1" type="ORF">LCGC14_1537880</name>
</gene>
<protein>
    <submittedName>
        <fullName evidence="1">Uncharacterized protein</fullName>
    </submittedName>
</protein>
<reference evidence="1" key="1">
    <citation type="journal article" date="2015" name="Nature">
        <title>Complex archaea that bridge the gap between prokaryotes and eukaryotes.</title>
        <authorList>
            <person name="Spang A."/>
            <person name="Saw J.H."/>
            <person name="Jorgensen S.L."/>
            <person name="Zaremba-Niedzwiedzka K."/>
            <person name="Martijn J."/>
            <person name="Lind A.E."/>
            <person name="van Eijk R."/>
            <person name="Schleper C."/>
            <person name="Guy L."/>
            <person name="Ettema T.J."/>
        </authorList>
    </citation>
    <scope>NUCLEOTIDE SEQUENCE</scope>
</reference>
<name>A0A0F9IU02_9ZZZZ</name>
<proteinExistence type="predicted"/>
<dbReference type="AlphaFoldDB" id="A0A0F9IU02"/>
<evidence type="ECO:0000313" key="1">
    <source>
        <dbReference type="EMBL" id="KKM60824.1"/>
    </source>
</evidence>
<dbReference type="EMBL" id="LAZR01011601">
    <property type="protein sequence ID" value="KKM60824.1"/>
    <property type="molecule type" value="Genomic_DNA"/>
</dbReference>
<sequence length="60" mass="6771">MAQVIFTTCDRCNPNSITGTVHGRPMAYVVGDWQRAEELGYKRHSTHGEICSQCVDELEE</sequence>
<accession>A0A0F9IU02</accession>
<organism evidence="1">
    <name type="scientific">marine sediment metagenome</name>
    <dbReference type="NCBI Taxonomy" id="412755"/>
    <lineage>
        <taxon>unclassified sequences</taxon>
        <taxon>metagenomes</taxon>
        <taxon>ecological metagenomes</taxon>
    </lineage>
</organism>
<comment type="caution">
    <text evidence="1">The sequence shown here is derived from an EMBL/GenBank/DDBJ whole genome shotgun (WGS) entry which is preliminary data.</text>
</comment>